<accession>A0A1I6JCL7</accession>
<dbReference type="InterPro" id="IPR006175">
    <property type="entry name" value="YjgF/YER057c/UK114"/>
</dbReference>
<evidence type="ECO:0000256" key="1">
    <source>
        <dbReference type="SAM" id="SignalP"/>
    </source>
</evidence>
<dbReference type="GO" id="GO:0019239">
    <property type="term" value="F:deaminase activity"/>
    <property type="evidence" value="ECO:0007669"/>
    <property type="project" value="TreeGrafter"/>
</dbReference>
<dbReference type="Proteomes" id="UP000198824">
    <property type="component" value="Unassembled WGS sequence"/>
</dbReference>
<proteinExistence type="predicted"/>
<protein>
    <submittedName>
        <fullName evidence="2">Enamine deaminase RidA, house cleaning of reactive enamine intermediates, YjgF/YER057c/UK114 family</fullName>
    </submittedName>
</protein>
<gene>
    <name evidence="2" type="ORF">SAMN05192580_0110</name>
</gene>
<dbReference type="STRING" id="1166337.SAMN05192580_0110"/>
<keyword evidence="1" id="KW-0732">Signal</keyword>
<dbReference type="SUPFAM" id="SSF55298">
    <property type="entry name" value="YjgF-like"/>
    <property type="match status" value="1"/>
</dbReference>
<dbReference type="AlphaFoldDB" id="A0A1I6JCL7"/>
<dbReference type="GO" id="GO:0005829">
    <property type="term" value="C:cytosol"/>
    <property type="evidence" value="ECO:0007669"/>
    <property type="project" value="TreeGrafter"/>
</dbReference>
<feature type="chain" id="PRO_5011613375" evidence="1">
    <location>
        <begin position="20"/>
        <end position="165"/>
    </location>
</feature>
<dbReference type="PANTHER" id="PTHR11803:SF59">
    <property type="entry name" value="ENDORIBONUCLEASE"/>
    <property type="match status" value="1"/>
</dbReference>
<organism evidence="2 3">
    <name type="scientific">Sphingomonas jatrophae</name>
    <dbReference type="NCBI Taxonomy" id="1166337"/>
    <lineage>
        <taxon>Bacteria</taxon>
        <taxon>Pseudomonadati</taxon>
        <taxon>Pseudomonadota</taxon>
        <taxon>Alphaproteobacteria</taxon>
        <taxon>Sphingomonadales</taxon>
        <taxon>Sphingomonadaceae</taxon>
        <taxon>Sphingomonas</taxon>
    </lineage>
</organism>
<evidence type="ECO:0000313" key="3">
    <source>
        <dbReference type="Proteomes" id="UP000198824"/>
    </source>
</evidence>
<sequence>MKRLAALSVLALTASPSAAQILRHAAPPGPKPAIILQGVTVPAGAETLYLSGQVADPIAAASTQQSTAPAFGDTKTQAISVFNKIQRLLAARGYALSDVIKLTVYAVGDPKLGGRMDFAGFNDAYRLFFGTGDNPNLVARSTVQVAALAAPEYLIEIEATAAKTK</sequence>
<feature type="signal peptide" evidence="1">
    <location>
        <begin position="1"/>
        <end position="19"/>
    </location>
</feature>
<dbReference type="CDD" id="cd06151">
    <property type="entry name" value="YjgF_YER057c_UK114_like_3"/>
    <property type="match status" value="1"/>
</dbReference>
<dbReference type="InterPro" id="IPR035959">
    <property type="entry name" value="RutC-like_sf"/>
</dbReference>
<reference evidence="2 3" key="1">
    <citation type="submission" date="2016-10" db="EMBL/GenBank/DDBJ databases">
        <authorList>
            <person name="de Groot N.N."/>
        </authorList>
    </citation>
    <scope>NUCLEOTIDE SEQUENCE [LARGE SCALE GENOMIC DNA]</scope>
    <source>
        <strain evidence="2 3">S5-249</strain>
    </source>
</reference>
<dbReference type="Gene3D" id="3.30.1330.40">
    <property type="entry name" value="RutC-like"/>
    <property type="match status" value="1"/>
</dbReference>
<keyword evidence="3" id="KW-1185">Reference proteome</keyword>
<dbReference type="PANTHER" id="PTHR11803">
    <property type="entry name" value="2-IMINOBUTANOATE/2-IMINOPROPANOATE DEAMINASE RIDA"/>
    <property type="match status" value="1"/>
</dbReference>
<dbReference type="RefSeq" id="WP_242653231.1">
    <property type="nucleotide sequence ID" value="NZ_FOZG01000001.1"/>
</dbReference>
<dbReference type="EMBL" id="FOZG01000001">
    <property type="protein sequence ID" value="SFR76709.1"/>
    <property type="molecule type" value="Genomic_DNA"/>
</dbReference>
<name>A0A1I6JCL7_9SPHN</name>
<evidence type="ECO:0000313" key="2">
    <source>
        <dbReference type="EMBL" id="SFR76709.1"/>
    </source>
</evidence>
<dbReference type="Pfam" id="PF01042">
    <property type="entry name" value="Ribonuc_L-PSP"/>
    <property type="match status" value="1"/>
</dbReference>